<comment type="caution">
    <text evidence="8">The sequence shown here is derived from an EMBL/GenBank/DDBJ whole genome shotgun (WGS) entry which is preliminary data.</text>
</comment>
<dbReference type="AlphaFoldDB" id="A0A9P4PPL6"/>
<evidence type="ECO:0000256" key="2">
    <source>
        <dbReference type="ARBA" id="ARBA00005543"/>
    </source>
</evidence>
<gene>
    <name evidence="8" type="ORF">P171DRAFT_429643</name>
</gene>
<evidence type="ECO:0000256" key="5">
    <source>
        <dbReference type="ARBA" id="ARBA00023128"/>
    </source>
</evidence>
<protein>
    <recommendedName>
        <fullName evidence="3">Altered inheritance of mitochondria protein 9, mitochondrial</fullName>
    </recommendedName>
    <alternativeName>
        <fullName evidence="6">Found in mitochondrial proteome protein 29</fullName>
    </alternativeName>
</protein>
<dbReference type="InterPro" id="IPR051035">
    <property type="entry name" value="Mito_inheritance_9"/>
</dbReference>
<evidence type="ECO:0000259" key="7">
    <source>
        <dbReference type="Pfam" id="PF01636"/>
    </source>
</evidence>
<keyword evidence="4" id="KW-0809">Transit peptide</keyword>
<evidence type="ECO:0000256" key="6">
    <source>
        <dbReference type="ARBA" id="ARBA00031849"/>
    </source>
</evidence>
<reference evidence="8" key="1">
    <citation type="journal article" date="2020" name="Stud. Mycol.">
        <title>101 Dothideomycetes genomes: a test case for predicting lifestyles and emergence of pathogens.</title>
        <authorList>
            <person name="Haridas S."/>
            <person name="Albert R."/>
            <person name="Binder M."/>
            <person name="Bloem J."/>
            <person name="Labutti K."/>
            <person name="Salamov A."/>
            <person name="Andreopoulos B."/>
            <person name="Baker S."/>
            <person name="Barry K."/>
            <person name="Bills G."/>
            <person name="Bluhm B."/>
            <person name="Cannon C."/>
            <person name="Castanera R."/>
            <person name="Culley D."/>
            <person name="Daum C."/>
            <person name="Ezra D."/>
            <person name="Gonzalez J."/>
            <person name="Henrissat B."/>
            <person name="Kuo A."/>
            <person name="Liang C."/>
            <person name="Lipzen A."/>
            <person name="Lutzoni F."/>
            <person name="Magnuson J."/>
            <person name="Mondo S."/>
            <person name="Nolan M."/>
            <person name="Ohm R."/>
            <person name="Pangilinan J."/>
            <person name="Park H.-J."/>
            <person name="Ramirez L."/>
            <person name="Alfaro M."/>
            <person name="Sun H."/>
            <person name="Tritt A."/>
            <person name="Yoshinaga Y."/>
            <person name="Zwiers L.-H."/>
            <person name="Turgeon B."/>
            <person name="Goodwin S."/>
            <person name="Spatafora J."/>
            <person name="Crous P."/>
            <person name="Grigoriev I."/>
        </authorList>
    </citation>
    <scope>NUCLEOTIDE SEQUENCE</scope>
    <source>
        <strain evidence="8">CBS 690.94</strain>
    </source>
</reference>
<dbReference type="EMBL" id="MU001496">
    <property type="protein sequence ID" value="KAF2448066.1"/>
    <property type="molecule type" value="Genomic_DNA"/>
</dbReference>
<dbReference type="Pfam" id="PF01636">
    <property type="entry name" value="APH"/>
    <property type="match status" value="1"/>
</dbReference>
<name>A0A9P4PPL6_9PLEO</name>
<dbReference type="SUPFAM" id="SSF56112">
    <property type="entry name" value="Protein kinase-like (PK-like)"/>
    <property type="match status" value="1"/>
</dbReference>
<dbReference type="PANTHER" id="PTHR36091:SF1">
    <property type="entry name" value="ALTERED INHERITANCE OF MITOCHONDRIA PROTEIN 9, MITOCHONDRIAL"/>
    <property type="match status" value="1"/>
</dbReference>
<accession>A0A9P4PPL6</accession>
<sequence>MPFLFSIPPMSMKFWRVKHAISSSSSRTLSILCRGERIGREDLFRYTNGRFLVREKELCDQRYLKFDLDQLCAVAASAGSSKSPIRTIEKMEGGFSKALLISKEDGTEVVAKLPFPIAGPPKYLTASEVAVLQYLHDHTTVPVPKVLAWNADSFNPVGAEYIIMEKAVGCQLVKKWGEMEDLSHFEFIKNLCQIEADLAAIAFPANGSLYLRESMGAGDKYKPLAPEMDPSGHFCIGPSCERSWFGKDEAESVQARFDRGPWPTLPAFGVALAEREIARIEQNPKVVPYGPPRGSTEEQLAILKMAKEVFLKIDAKTLPGRFPWPTLWHTDLHMGNIYVSDTEPTQIVSLIDWQSIVVSPLFYQVRFPEFISIGEDYELGSEIPTLPGNIDEMDDDDQAILRFKHKQTMMGKAYEAASGFKNKNVFKSIRLPPLFRQLLLRCGEAWEEGIVPLRVCLISIADVWNEAGFSGDCPCNFSKDEIEKYQHEFQEYRDHHKIYELAREYLGTDTDGWIAPDDDFEEKQQRNKELLDICIAHCAEYGKSGEEMRKIWPY</sequence>
<evidence type="ECO:0000256" key="3">
    <source>
        <dbReference type="ARBA" id="ARBA00016197"/>
    </source>
</evidence>
<dbReference type="PANTHER" id="PTHR36091">
    <property type="entry name" value="ALTERED INHERITANCE OF MITOCHONDRIA PROTEIN 9, MITOCHONDRIAL"/>
    <property type="match status" value="1"/>
</dbReference>
<dbReference type="InterPro" id="IPR002575">
    <property type="entry name" value="Aminoglycoside_PTrfase"/>
</dbReference>
<dbReference type="Gene3D" id="3.30.200.20">
    <property type="entry name" value="Phosphorylase Kinase, domain 1"/>
    <property type="match status" value="1"/>
</dbReference>
<comment type="subcellular location">
    <subcellularLocation>
        <location evidence="1">Mitochondrion</location>
    </subcellularLocation>
</comment>
<evidence type="ECO:0000313" key="9">
    <source>
        <dbReference type="Proteomes" id="UP000799764"/>
    </source>
</evidence>
<evidence type="ECO:0000256" key="1">
    <source>
        <dbReference type="ARBA" id="ARBA00004173"/>
    </source>
</evidence>
<dbReference type="OrthoDB" id="2906425at2759"/>
<organism evidence="8 9">
    <name type="scientific">Karstenula rhodostoma CBS 690.94</name>
    <dbReference type="NCBI Taxonomy" id="1392251"/>
    <lineage>
        <taxon>Eukaryota</taxon>
        <taxon>Fungi</taxon>
        <taxon>Dikarya</taxon>
        <taxon>Ascomycota</taxon>
        <taxon>Pezizomycotina</taxon>
        <taxon>Dothideomycetes</taxon>
        <taxon>Pleosporomycetidae</taxon>
        <taxon>Pleosporales</taxon>
        <taxon>Massarineae</taxon>
        <taxon>Didymosphaeriaceae</taxon>
        <taxon>Karstenula</taxon>
    </lineage>
</organism>
<proteinExistence type="inferred from homology"/>
<keyword evidence="9" id="KW-1185">Reference proteome</keyword>
<evidence type="ECO:0000313" key="8">
    <source>
        <dbReference type="EMBL" id="KAF2448066.1"/>
    </source>
</evidence>
<dbReference type="Proteomes" id="UP000799764">
    <property type="component" value="Unassembled WGS sequence"/>
</dbReference>
<comment type="similarity">
    <text evidence="2">Belongs to the AIM9 family.</text>
</comment>
<feature type="domain" description="Aminoglycoside phosphotransferase" evidence="7">
    <location>
        <begin position="88"/>
        <end position="363"/>
    </location>
</feature>
<evidence type="ECO:0000256" key="4">
    <source>
        <dbReference type="ARBA" id="ARBA00022946"/>
    </source>
</evidence>
<dbReference type="InterPro" id="IPR011009">
    <property type="entry name" value="Kinase-like_dom_sf"/>
</dbReference>
<dbReference type="GO" id="GO:0005739">
    <property type="term" value="C:mitochondrion"/>
    <property type="evidence" value="ECO:0007669"/>
    <property type="project" value="UniProtKB-SubCell"/>
</dbReference>
<keyword evidence="5" id="KW-0496">Mitochondrion</keyword>